<keyword evidence="6" id="KW-0496">Mitochondrion</keyword>
<sequence length="359" mass="38572">MSSAAGGPSAGPRPQEQQEQQQQQQSPPILYQWPASGSLPTLTAAGLQAEAYLRFCGAEFCVERCASAGASPTGILPGLELSTDLAGAAAPTDLAAARAILSHLRKAGADLDAWLSPAQRAEVAAFSLLVEARLEPATLWTAWLERRGFNEMRKAAYGSLPFPLNWVLPWSQQREMRRQLARVDGAEAYSDACDALGSLGDRLRASPGRFFFGDRASSLDALLFGHAAFYLMSPIAAPVLRSKVQSQPVLARFVESVLSREFAFEAPPPPASDDAGGWSSEAQGRSEPRRPPTVEERRMWRGSQYWLAGAAAAVGAYVVFSGHYIDLSVIEVDGGDEEEADLQRSMEEAEEDGDGGGEE</sequence>
<dbReference type="STRING" id="307507.A0A2V0NZ41"/>
<evidence type="ECO:0000259" key="9">
    <source>
        <dbReference type="Pfam" id="PF10568"/>
    </source>
</evidence>
<evidence type="ECO:0000313" key="11">
    <source>
        <dbReference type="EMBL" id="GBF92589.1"/>
    </source>
</evidence>
<dbReference type="InterPro" id="IPR036282">
    <property type="entry name" value="Glutathione-S-Trfase_C_sf"/>
</dbReference>
<evidence type="ECO:0000256" key="7">
    <source>
        <dbReference type="ARBA" id="ARBA00023136"/>
    </source>
</evidence>
<feature type="compositionally biased region" description="Low complexity" evidence="8">
    <location>
        <begin position="15"/>
        <end position="25"/>
    </location>
</feature>
<feature type="compositionally biased region" description="Basic and acidic residues" evidence="8">
    <location>
        <begin position="284"/>
        <end position="296"/>
    </location>
</feature>
<keyword evidence="3" id="KW-0813">Transport</keyword>
<accession>A0A2V0NZ41</accession>
<keyword evidence="7" id="KW-0472">Membrane</keyword>
<gene>
    <name evidence="11" type="ORF">Rsub_05203</name>
</gene>
<dbReference type="InterPro" id="IPR019564">
    <property type="entry name" value="Sam37/metaxin_N"/>
</dbReference>
<evidence type="ECO:0000256" key="5">
    <source>
        <dbReference type="ARBA" id="ARBA00022927"/>
    </source>
</evidence>
<evidence type="ECO:0000256" key="3">
    <source>
        <dbReference type="ARBA" id="ARBA00022448"/>
    </source>
</evidence>
<evidence type="ECO:0000256" key="4">
    <source>
        <dbReference type="ARBA" id="ARBA00022787"/>
    </source>
</evidence>
<protein>
    <submittedName>
        <fullName evidence="11">Metaxin</fullName>
    </submittedName>
</protein>
<comment type="similarity">
    <text evidence="2">Belongs to the metaxin family.</text>
</comment>
<feature type="compositionally biased region" description="Acidic residues" evidence="8">
    <location>
        <begin position="348"/>
        <end position="359"/>
    </location>
</feature>
<evidence type="ECO:0000256" key="6">
    <source>
        <dbReference type="ARBA" id="ARBA00023128"/>
    </source>
</evidence>
<evidence type="ECO:0000256" key="2">
    <source>
        <dbReference type="ARBA" id="ARBA00009170"/>
    </source>
</evidence>
<evidence type="ECO:0000256" key="8">
    <source>
        <dbReference type="SAM" id="MobiDB-lite"/>
    </source>
</evidence>
<feature type="region of interest" description="Disordered" evidence="8">
    <location>
        <begin position="335"/>
        <end position="359"/>
    </location>
</feature>
<comment type="caution">
    <text evidence="11">The sequence shown here is derived from an EMBL/GenBank/DDBJ whole genome shotgun (WGS) entry which is preliminary data.</text>
</comment>
<feature type="domain" description="Mitochondrial outer membrane transport complex Sam37/metaxin N-terminal" evidence="9">
    <location>
        <begin position="47"/>
        <end position="172"/>
    </location>
</feature>
<name>A0A2V0NZ41_9CHLO</name>
<dbReference type="AlphaFoldDB" id="A0A2V0NZ41"/>
<reference evidence="11 12" key="1">
    <citation type="journal article" date="2018" name="Sci. Rep.">
        <title>Raphidocelis subcapitata (=Pseudokirchneriella subcapitata) provides an insight into genome evolution and environmental adaptations in the Sphaeropleales.</title>
        <authorList>
            <person name="Suzuki S."/>
            <person name="Yamaguchi H."/>
            <person name="Nakajima N."/>
            <person name="Kawachi M."/>
        </authorList>
    </citation>
    <scope>NUCLEOTIDE SEQUENCE [LARGE SCALE GENOMIC DNA]</scope>
    <source>
        <strain evidence="11 12">NIES-35</strain>
    </source>
</reference>
<dbReference type="Pfam" id="PF10568">
    <property type="entry name" value="Tom37"/>
    <property type="match status" value="1"/>
</dbReference>
<keyword evidence="12" id="KW-1185">Reference proteome</keyword>
<dbReference type="GO" id="GO:0015031">
    <property type="term" value="P:protein transport"/>
    <property type="evidence" value="ECO:0007669"/>
    <property type="project" value="UniProtKB-KW"/>
</dbReference>
<dbReference type="InterPro" id="IPR033468">
    <property type="entry name" value="Metaxin_GST"/>
</dbReference>
<feature type="region of interest" description="Disordered" evidence="8">
    <location>
        <begin position="1"/>
        <end position="26"/>
    </location>
</feature>
<dbReference type="PANTHER" id="PTHR12289">
    <property type="entry name" value="METAXIN RELATED"/>
    <property type="match status" value="1"/>
</dbReference>
<dbReference type="GO" id="GO:0006626">
    <property type="term" value="P:protein targeting to mitochondrion"/>
    <property type="evidence" value="ECO:0007669"/>
    <property type="project" value="TreeGrafter"/>
</dbReference>
<dbReference type="Proteomes" id="UP000247498">
    <property type="component" value="Unassembled WGS sequence"/>
</dbReference>
<feature type="domain" description="Metaxin glutathione S-transferase" evidence="10">
    <location>
        <begin position="194"/>
        <end position="256"/>
    </location>
</feature>
<dbReference type="CDD" id="cd03054">
    <property type="entry name" value="GST_N_Metaxin"/>
    <property type="match status" value="1"/>
</dbReference>
<dbReference type="SUPFAM" id="SSF47616">
    <property type="entry name" value="GST C-terminal domain-like"/>
    <property type="match status" value="1"/>
</dbReference>
<dbReference type="PANTHER" id="PTHR12289:SF41">
    <property type="entry name" value="FAILED AXON CONNECTIONS-RELATED"/>
    <property type="match status" value="1"/>
</dbReference>
<dbReference type="InParanoid" id="A0A2V0NZ41"/>
<dbReference type="EMBL" id="BDRX01000033">
    <property type="protein sequence ID" value="GBF92589.1"/>
    <property type="molecule type" value="Genomic_DNA"/>
</dbReference>
<dbReference type="Pfam" id="PF17171">
    <property type="entry name" value="GST_C_6"/>
    <property type="match status" value="1"/>
</dbReference>
<evidence type="ECO:0000259" key="10">
    <source>
        <dbReference type="Pfam" id="PF17171"/>
    </source>
</evidence>
<organism evidence="11 12">
    <name type="scientific">Raphidocelis subcapitata</name>
    <dbReference type="NCBI Taxonomy" id="307507"/>
    <lineage>
        <taxon>Eukaryota</taxon>
        <taxon>Viridiplantae</taxon>
        <taxon>Chlorophyta</taxon>
        <taxon>core chlorophytes</taxon>
        <taxon>Chlorophyceae</taxon>
        <taxon>CS clade</taxon>
        <taxon>Sphaeropleales</taxon>
        <taxon>Selenastraceae</taxon>
        <taxon>Raphidocelis</taxon>
    </lineage>
</organism>
<proteinExistence type="inferred from homology"/>
<keyword evidence="4" id="KW-1000">Mitochondrion outer membrane</keyword>
<feature type="region of interest" description="Disordered" evidence="8">
    <location>
        <begin position="265"/>
        <end position="296"/>
    </location>
</feature>
<dbReference type="FunCoup" id="A0A2V0NZ41">
    <property type="interactions" value="1773"/>
</dbReference>
<keyword evidence="5" id="KW-0653">Protein transport</keyword>
<comment type="subcellular location">
    <subcellularLocation>
        <location evidence="1">Mitochondrion outer membrane</location>
    </subcellularLocation>
</comment>
<evidence type="ECO:0000313" key="12">
    <source>
        <dbReference type="Proteomes" id="UP000247498"/>
    </source>
</evidence>
<dbReference type="GO" id="GO:0001401">
    <property type="term" value="C:SAM complex"/>
    <property type="evidence" value="ECO:0007669"/>
    <property type="project" value="InterPro"/>
</dbReference>
<dbReference type="InterPro" id="IPR050931">
    <property type="entry name" value="Mito_Protein_Transport_Metaxin"/>
</dbReference>
<evidence type="ECO:0000256" key="1">
    <source>
        <dbReference type="ARBA" id="ARBA00004294"/>
    </source>
</evidence>
<dbReference type="OrthoDB" id="5835136at2759"/>